<evidence type="ECO:0000313" key="2">
    <source>
        <dbReference type="Proteomes" id="UP000190027"/>
    </source>
</evidence>
<reference evidence="1 2" key="1">
    <citation type="submission" date="2017-02" db="EMBL/GenBank/DDBJ databases">
        <authorList>
            <person name="Peterson S.W."/>
        </authorList>
    </citation>
    <scope>NUCLEOTIDE SEQUENCE [LARGE SCALE GENOMIC DNA]</scope>
    <source>
        <strain evidence="1 2">DSM 16080</strain>
    </source>
</reference>
<gene>
    <name evidence="1" type="ORF">SAMN02745704_01553</name>
</gene>
<evidence type="ECO:0000313" key="1">
    <source>
        <dbReference type="EMBL" id="SKA82419.1"/>
    </source>
</evidence>
<name>A0A1T4WYU2_9BACT</name>
<accession>A0A1T4WYU2</accession>
<keyword evidence="2" id="KW-1185">Reference proteome</keyword>
<dbReference type="Proteomes" id="UP000190027">
    <property type="component" value="Unassembled WGS sequence"/>
</dbReference>
<protein>
    <submittedName>
        <fullName evidence="1">Uncharacterized protein</fullName>
    </submittedName>
</protein>
<sequence>MPEPVPASAGWFRARSCGAGHFCMVQIAQPEQCAILHDTAWYCDTLHNSSEYPPSPLQQPAPLYSVSAGSTGCSGPPGSISSEGIGASSCWTEAGSVTFNAGTGSSAGRTTSGPVPNDPRIIISTFCPWVESAGVARPAPATASTNQAAQQNRQAHRADTPRITTAAAVKQRRPPAHRRSLVPLVSGKPSVSRLWVIILGKQTPYQRAIGRDHGKFFTAAYALSAYFAHRTQRRTISATA</sequence>
<organism evidence="1 2">
    <name type="scientific">Paucidesulfovibrio gracilis DSM 16080</name>
    <dbReference type="NCBI Taxonomy" id="1121449"/>
    <lineage>
        <taxon>Bacteria</taxon>
        <taxon>Pseudomonadati</taxon>
        <taxon>Thermodesulfobacteriota</taxon>
        <taxon>Desulfovibrionia</taxon>
        <taxon>Desulfovibrionales</taxon>
        <taxon>Desulfovibrionaceae</taxon>
        <taxon>Paucidesulfovibrio</taxon>
    </lineage>
</organism>
<dbReference type="STRING" id="1121449.SAMN02745704_01553"/>
<dbReference type="EMBL" id="FUYC01000005">
    <property type="protein sequence ID" value="SKA82419.1"/>
    <property type="molecule type" value="Genomic_DNA"/>
</dbReference>
<dbReference type="AlphaFoldDB" id="A0A1T4WYU2"/>
<proteinExistence type="predicted"/>